<dbReference type="EMBL" id="CP040946">
    <property type="protein sequence ID" value="QDC44732.1"/>
    <property type="molecule type" value="Genomic_DNA"/>
</dbReference>
<dbReference type="Pfam" id="PF00126">
    <property type="entry name" value="HTH_1"/>
    <property type="match status" value="1"/>
</dbReference>
<dbReference type="RefSeq" id="WP_140004062.1">
    <property type="nucleotide sequence ID" value="NZ_CP040946.1"/>
</dbReference>
<dbReference type="AlphaFoldDB" id="A0A5B8CTW7"/>
<gene>
    <name evidence="2" type="ORF">FIU01_09485</name>
</gene>
<name>A0A5B8CTW7_9PROT</name>
<evidence type="ECO:0000259" key="1">
    <source>
        <dbReference type="Pfam" id="PF00126"/>
    </source>
</evidence>
<protein>
    <submittedName>
        <fullName evidence="2">LysR family transcriptional regulator</fullName>
    </submittedName>
</protein>
<accession>A0A5B8CTW7</accession>
<reference evidence="3" key="1">
    <citation type="journal article" date="2019" name="ISME J.">
        <title>Evolution in action: habitat transition from sediment to the pelagial leads to genome streamlining in Methylophilaceae.</title>
        <authorList>
            <person name="Salcher M."/>
            <person name="Schaefle D."/>
            <person name="Kaspar M."/>
            <person name="Neuenschwander S.M."/>
            <person name="Ghai R."/>
        </authorList>
    </citation>
    <scope>NUCLEOTIDE SEQUENCE [LARGE SCALE GENOMIC DNA]</scope>
    <source>
        <strain evidence="3">MMS-M-51</strain>
    </source>
</reference>
<organism evidence="2 3">
    <name type="scientific">Methylophilus medardicus</name>
    <dbReference type="NCBI Taxonomy" id="2588534"/>
    <lineage>
        <taxon>Bacteria</taxon>
        <taxon>Pseudomonadati</taxon>
        <taxon>Pseudomonadota</taxon>
        <taxon>Betaproteobacteria</taxon>
        <taxon>Nitrosomonadales</taxon>
        <taxon>Methylophilaceae</taxon>
        <taxon>Methylophilus</taxon>
    </lineage>
</organism>
<dbReference type="Proteomes" id="UP000311008">
    <property type="component" value="Chromosome"/>
</dbReference>
<feature type="domain" description="HTH lysR-type" evidence="1">
    <location>
        <begin position="24"/>
        <end position="83"/>
    </location>
</feature>
<proteinExistence type="predicted"/>
<evidence type="ECO:0000313" key="2">
    <source>
        <dbReference type="EMBL" id="QDC44732.1"/>
    </source>
</evidence>
<evidence type="ECO:0000313" key="3">
    <source>
        <dbReference type="Proteomes" id="UP000311008"/>
    </source>
</evidence>
<keyword evidence="3" id="KW-1185">Reference proteome</keyword>
<dbReference type="KEGG" id="mmec:FIU01_09485"/>
<dbReference type="SUPFAM" id="SSF46785">
    <property type="entry name" value="Winged helix' DNA-binding domain"/>
    <property type="match status" value="1"/>
</dbReference>
<dbReference type="PANTHER" id="PTHR30432">
    <property type="entry name" value="TRANSCRIPTIONAL REGULATOR MODE"/>
    <property type="match status" value="1"/>
</dbReference>
<dbReference type="InterPro" id="IPR036388">
    <property type="entry name" value="WH-like_DNA-bd_sf"/>
</dbReference>
<dbReference type="OrthoDB" id="9800709at2"/>
<dbReference type="InterPro" id="IPR000847">
    <property type="entry name" value="LysR_HTH_N"/>
</dbReference>
<dbReference type="InterPro" id="IPR051815">
    <property type="entry name" value="Molybdate_resp_trans_reg"/>
</dbReference>
<dbReference type="PANTHER" id="PTHR30432:SF1">
    <property type="entry name" value="DNA-BINDING TRANSCRIPTIONAL DUAL REGULATOR MODE"/>
    <property type="match status" value="1"/>
</dbReference>
<dbReference type="GO" id="GO:0003700">
    <property type="term" value="F:DNA-binding transcription factor activity"/>
    <property type="evidence" value="ECO:0007669"/>
    <property type="project" value="InterPro"/>
</dbReference>
<dbReference type="InterPro" id="IPR036390">
    <property type="entry name" value="WH_DNA-bd_sf"/>
</dbReference>
<sequence>MPDNVLKIRISHGANVALGPGKIDLLQHIAQHGSISAAAKQMRMSYRRAWELVDVMNRSFDQPLVVSTAGGSHGGGAQVTEFGHALIMAYQQILEKSALAAAAELQLITQHLKRN</sequence>
<dbReference type="Gene3D" id="1.10.10.10">
    <property type="entry name" value="Winged helix-like DNA-binding domain superfamily/Winged helix DNA-binding domain"/>
    <property type="match status" value="1"/>
</dbReference>